<dbReference type="EMBL" id="JAQQPM010000009">
    <property type="protein sequence ID" value="KAK2075178.1"/>
    <property type="molecule type" value="Genomic_DNA"/>
</dbReference>
<protein>
    <submittedName>
        <fullName evidence="2">Uncharacterized protein</fullName>
    </submittedName>
</protein>
<feature type="region of interest" description="Disordered" evidence="1">
    <location>
        <begin position="196"/>
        <end position="325"/>
    </location>
</feature>
<gene>
    <name evidence="2" type="ORF">P8C59_009325</name>
</gene>
<evidence type="ECO:0000313" key="2">
    <source>
        <dbReference type="EMBL" id="KAK2075178.1"/>
    </source>
</evidence>
<sequence>MTSFWIRKLQENTDDLERNPVSAQLSRQVGDLSAAGANLFHAVVELQRLRASSERKFQRWFYDTRSEMERLRESNGMMASALDEERASRNDAIREAIEHERVHSKTQKQLTEMKRELQISKEEARRAWEELGRREQEERDRTLSLQQGEPTIVGGVQVVPMSQGVPSRPPSIREPRQAETEPAEYVAAQADDFSQQGAVQHRQGNVNTGHGATAIGPGAGGEYHQRHGPASADQGDLDRPDSRGYGEANLETPAAPEPPSATHYPPSSSRWSQAAGAPEYSGQGYAAPGWETVQTTPRHHHPTRLSDVVEEDERSRTTTSHVSRL</sequence>
<dbReference type="AlphaFoldDB" id="A0AAD9ICW8"/>
<reference evidence="2" key="1">
    <citation type="journal article" date="2023" name="Mol. Plant Microbe Interact.">
        <title>Elucidating the Obligate Nature and Biological Capacity of an Invasive Fungal Corn Pathogen.</title>
        <authorList>
            <person name="MacCready J.S."/>
            <person name="Roggenkamp E.M."/>
            <person name="Gdanetz K."/>
            <person name="Chilvers M.I."/>
        </authorList>
    </citation>
    <scope>NUCLEOTIDE SEQUENCE</scope>
    <source>
        <strain evidence="2">PM02</strain>
    </source>
</reference>
<accession>A0AAD9ICW8</accession>
<proteinExistence type="predicted"/>
<evidence type="ECO:0000313" key="3">
    <source>
        <dbReference type="Proteomes" id="UP001217918"/>
    </source>
</evidence>
<name>A0AAD9ICW8_9PEZI</name>
<comment type="caution">
    <text evidence="2">The sequence shown here is derived from an EMBL/GenBank/DDBJ whole genome shotgun (WGS) entry which is preliminary data.</text>
</comment>
<feature type="region of interest" description="Disordered" evidence="1">
    <location>
        <begin position="159"/>
        <end position="183"/>
    </location>
</feature>
<organism evidence="2 3">
    <name type="scientific">Phyllachora maydis</name>
    <dbReference type="NCBI Taxonomy" id="1825666"/>
    <lineage>
        <taxon>Eukaryota</taxon>
        <taxon>Fungi</taxon>
        <taxon>Dikarya</taxon>
        <taxon>Ascomycota</taxon>
        <taxon>Pezizomycotina</taxon>
        <taxon>Sordariomycetes</taxon>
        <taxon>Sordariomycetidae</taxon>
        <taxon>Phyllachorales</taxon>
        <taxon>Phyllachoraceae</taxon>
        <taxon>Phyllachora</taxon>
    </lineage>
</organism>
<dbReference type="Proteomes" id="UP001217918">
    <property type="component" value="Unassembled WGS sequence"/>
</dbReference>
<feature type="compositionally biased region" description="Polar residues" evidence="1">
    <location>
        <begin position="196"/>
        <end position="210"/>
    </location>
</feature>
<keyword evidence="3" id="KW-1185">Reference proteome</keyword>
<evidence type="ECO:0000256" key="1">
    <source>
        <dbReference type="SAM" id="MobiDB-lite"/>
    </source>
</evidence>